<reference evidence="6" key="1">
    <citation type="submission" date="2018-01" db="EMBL/GenBank/DDBJ databases">
        <authorList>
            <person name="Mao J.F."/>
        </authorList>
    </citation>
    <scope>NUCLEOTIDE SEQUENCE</scope>
    <source>
        <strain evidence="6">Huo1</strain>
        <tissue evidence="6">Leaf</tissue>
    </source>
</reference>
<gene>
    <name evidence="6" type="ORF">SASPL_115695</name>
</gene>
<evidence type="ECO:0000313" key="7">
    <source>
        <dbReference type="Proteomes" id="UP000298416"/>
    </source>
</evidence>
<keyword evidence="7" id="KW-1185">Reference proteome</keyword>
<feature type="coiled-coil region" evidence="5">
    <location>
        <begin position="54"/>
        <end position="81"/>
    </location>
</feature>
<dbReference type="Proteomes" id="UP000298416">
    <property type="component" value="Unassembled WGS sequence"/>
</dbReference>
<evidence type="ECO:0000256" key="5">
    <source>
        <dbReference type="SAM" id="Coils"/>
    </source>
</evidence>
<comment type="subcellular location">
    <subcellularLocation>
        <location evidence="1">Nucleus</location>
    </subcellularLocation>
</comment>
<proteinExistence type="predicted"/>
<dbReference type="InterPro" id="IPR015660">
    <property type="entry name" value="MASH1/Ascl1a-like"/>
</dbReference>
<dbReference type="GO" id="GO:0000977">
    <property type="term" value="F:RNA polymerase II transcription regulatory region sequence-specific DNA binding"/>
    <property type="evidence" value="ECO:0007669"/>
    <property type="project" value="TreeGrafter"/>
</dbReference>
<keyword evidence="3" id="KW-0804">Transcription</keyword>
<dbReference type="PANTHER" id="PTHR13935">
    <property type="entry name" value="ACHAETE-SCUTE TRANSCRIPTION FACTOR-RELATED"/>
    <property type="match status" value="1"/>
</dbReference>
<name>A0A8X8Y8J0_SALSN</name>
<evidence type="ECO:0000313" key="6">
    <source>
        <dbReference type="EMBL" id="KAG6425268.1"/>
    </source>
</evidence>
<reference evidence="6" key="2">
    <citation type="submission" date="2020-08" db="EMBL/GenBank/DDBJ databases">
        <title>Plant Genome Project.</title>
        <authorList>
            <person name="Zhang R.-G."/>
        </authorList>
    </citation>
    <scope>NUCLEOTIDE SEQUENCE</scope>
    <source>
        <strain evidence="6">Huo1</strain>
        <tissue evidence="6">Leaf</tissue>
    </source>
</reference>
<organism evidence="6">
    <name type="scientific">Salvia splendens</name>
    <name type="common">Scarlet sage</name>
    <dbReference type="NCBI Taxonomy" id="180675"/>
    <lineage>
        <taxon>Eukaryota</taxon>
        <taxon>Viridiplantae</taxon>
        <taxon>Streptophyta</taxon>
        <taxon>Embryophyta</taxon>
        <taxon>Tracheophyta</taxon>
        <taxon>Spermatophyta</taxon>
        <taxon>Magnoliopsida</taxon>
        <taxon>eudicotyledons</taxon>
        <taxon>Gunneridae</taxon>
        <taxon>Pentapetalae</taxon>
        <taxon>asterids</taxon>
        <taxon>lamiids</taxon>
        <taxon>Lamiales</taxon>
        <taxon>Lamiaceae</taxon>
        <taxon>Nepetoideae</taxon>
        <taxon>Mentheae</taxon>
        <taxon>Salviinae</taxon>
        <taxon>Salvia</taxon>
        <taxon>Salvia subgen. Calosphace</taxon>
        <taxon>core Calosphace</taxon>
    </lineage>
</organism>
<dbReference type="SUPFAM" id="SSF47459">
    <property type="entry name" value="HLH, helix-loop-helix DNA-binding domain"/>
    <property type="match status" value="1"/>
</dbReference>
<protein>
    <recommendedName>
        <fullName evidence="8">BHLH domain-containing protein</fullName>
    </recommendedName>
</protein>
<dbReference type="Gene3D" id="4.10.280.10">
    <property type="entry name" value="Helix-loop-helix DNA-binding domain"/>
    <property type="match status" value="1"/>
</dbReference>
<dbReference type="InterPro" id="IPR036638">
    <property type="entry name" value="HLH_DNA-bd_sf"/>
</dbReference>
<keyword evidence="2" id="KW-0805">Transcription regulation</keyword>
<dbReference type="GO" id="GO:0000981">
    <property type="term" value="F:DNA-binding transcription factor activity, RNA polymerase II-specific"/>
    <property type="evidence" value="ECO:0007669"/>
    <property type="project" value="TreeGrafter"/>
</dbReference>
<evidence type="ECO:0000256" key="3">
    <source>
        <dbReference type="ARBA" id="ARBA00023163"/>
    </source>
</evidence>
<keyword evidence="5" id="KW-0175">Coiled coil</keyword>
<evidence type="ECO:0000256" key="4">
    <source>
        <dbReference type="ARBA" id="ARBA00023242"/>
    </source>
</evidence>
<sequence>MKRNETSSKNKLLRKTIEKNRRIRMKALSCKLVSVVPDRHFSQPKELLSHIEQIDAASAYIKNMRERIEVLNRRKAQLINSCPTKTAAIDGGGGRKCPILTVKELGFGVEVMLISGLNKNFMLSQVISVIEQEAAQVRSVNMSRVGETIIHTIHAQAKISRVGVDTSRISDRIQAIISSNL</sequence>
<keyword evidence="4" id="KW-0539">Nucleus</keyword>
<evidence type="ECO:0008006" key="8">
    <source>
        <dbReference type="Google" id="ProtNLM"/>
    </source>
</evidence>
<dbReference type="GO" id="GO:0046983">
    <property type="term" value="F:protein dimerization activity"/>
    <property type="evidence" value="ECO:0007669"/>
    <property type="project" value="InterPro"/>
</dbReference>
<comment type="caution">
    <text evidence="6">The sequence shown here is derived from an EMBL/GenBank/DDBJ whole genome shotgun (WGS) entry which is preliminary data.</text>
</comment>
<dbReference type="GO" id="GO:0090575">
    <property type="term" value="C:RNA polymerase II transcription regulator complex"/>
    <property type="evidence" value="ECO:0007669"/>
    <property type="project" value="TreeGrafter"/>
</dbReference>
<accession>A0A8X8Y8J0</accession>
<dbReference type="AlphaFoldDB" id="A0A8X8Y8J0"/>
<dbReference type="PANTHER" id="PTHR13935:SF46">
    <property type="entry name" value="TRANSCRIPTION FACTOR BHLH167-RELATED"/>
    <property type="match status" value="1"/>
</dbReference>
<dbReference type="EMBL" id="PNBA02000005">
    <property type="protein sequence ID" value="KAG6425268.1"/>
    <property type="molecule type" value="Genomic_DNA"/>
</dbReference>
<evidence type="ECO:0000256" key="2">
    <source>
        <dbReference type="ARBA" id="ARBA00023015"/>
    </source>
</evidence>
<evidence type="ECO:0000256" key="1">
    <source>
        <dbReference type="ARBA" id="ARBA00004123"/>
    </source>
</evidence>